<dbReference type="Gene3D" id="2.60.40.10">
    <property type="entry name" value="Immunoglobulins"/>
    <property type="match status" value="1"/>
</dbReference>
<dbReference type="InterPro" id="IPR036116">
    <property type="entry name" value="FN3_sf"/>
</dbReference>
<dbReference type="SMART" id="SM00060">
    <property type="entry name" value="FN3"/>
    <property type="match status" value="1"/>
</dbReference>
<dbReference type="EMBL" id="CAEZWL010000004">
    <property type="protein sequence ID" value="CAB4647886.1"/>
    <property type="molecule type" value="Genomic_DNA"/>
</dbReference>
<dbReference type="Pfam" id="PF00041">
    <property type="entry name" value="fn3"/>
    <property type="match status" value="1"/>
</dbReference>
<dbReference type="InterPro" id="IPR011042">
    <property type="entry name" value="6-blade_b-propeller_TolB-like"/>
</dbReference>
<evidence type="ECO:0000259" key="2">
    <source>
        <dbReference type="PROSITE" id="PS50853"/>
    </source>
</evidence>
<name>A0A6J6KFI1_9ZZZZ</name>
<dbReference type="InterPro" id="IPR003961">
    <property type="entry name" value="FN3_dom"/>
</dbReference>
<dbReference type="PANTHER" id="PTHR13817">
    <property type="entry name" value="TITIN"/>
    <property type="match status" value="1"/>
</dbReference>
<organism evidence="3">
    <name type="scientific">freshwater metagenome</name>
    <dbReference type="NCBI Taxonomy" id="449393"/>
    <lineage>
        <taxon>unclassified sequences</taxon>
        <taxon>metagenomes</taxon>
        <taxon>ecological metagenomes</taxon>
    </lineage>
</organism>
<keyword evidence="1" id="KW-0677">Repeat</keyword>
<gene>
    <name evidence="3" type="ORF">UFOPK2243_00283</name>
</gene>
<dbReference type="InterPro" id="IPR013783">
    <property type="entry name" value="Ig-like_fold"/>
</dbReference>
<dbReference type="PANTHER" id="PTHR13817:SF73">
    <property type="entry name" value="FIBRONECTIN TYPE-III DOMAIN-CONTAINING PROTEIN"/>
    <property type="match status" value="1"/>
</dbReference>
<sequence length="592" mass="61627">MNLRKSISLILILLMPFYSTSQAFAGVTATTIYSLGYPVGLAEDSAGNIYIADDHNSDSSKKGIVVVPATTGTLFGQAVTAGTPKTIVAVSNPAGIAISSGGILVWSLANGDIYGLSSSGQTLFGVSLTANTVTQIASGTGLRGGLDFDSAGNLFGVYIATGTFSVLPAASGTLFGQSVTANTSKTLYSNGSNWFWDLAVDSSGNIFISDGWGLQGVFVMPVSTGTLFGQSVTANTVEKLTVFGTTRYAGIDSDASDAIYANVYGGTTKVISPTSRTVFQTSLSANTLTNLSSTSGYILQGLLIASNGDIISGGNSTYRLVATPDVTVPGAPTIGSVTSLSPTSASVAFTAPTSNGGATIETYTATSTPGSITGQIFQSGSGSIIVTGLTSSTAYTFRVTASNSVGTSASSSASISITTPATDEEIAAQKTLADRAAAAKREADKKSARAEILRKFKSPEKVMIETFNQAEIAGVTNENIDQLHTEIFALPEESRVDITQVLKVARKYEVLGIIDSERVKTIYSNSLIEIGLIPMESKHKATLTRVVKELSQDERSSYAGIKKAIETEMVEIQDRKDRLANILALIASRRNG</sequence>
<dbReference type="SUPFAM" id="SSF49265">
    <property type="entry name" value="Fibronectin type III"/>
    <property type="match status" value="1"/>
</dbReference>
<dbReference type="SUPFAM" id="SSF63825">
    <property type="entry name" value="YWTD domain"/>
    <property type="match status" value="1"/>
</dbReference>
<feature type="domain" description="Fibronectin type-III" evidence="2">
    <location>
        <begin position="328"/>
        <end position="422"/>
    </location>
</feature>
<evidence type="ECO:0000256" key="1">
    <source>
        <dbReference type="ARBA" id="ARBA00022737"/>
    </source>
</evidence>
<proteinExistence type="predicted"/>
<protein>
    <submittedName>
        <fullName evidence="3">Unannotated protein</fullName>
    </submittedName>
</protein>
<reference evidence="3" key="1">
    <citation type="submission" date="2020-05" db="EMBL/GenBank/DDBJ databases">
        <authorList>
            <person name="Chiriac C."/>
            <person name="Salcher M."/>
            <person name="Ghai R."/>
            <person name="Kavagutti S V."/>
        </authorList>
    </citation>
    <scope>NUCLEOTIDE SEQUENCE</scope>
</reference>
<dbReference type="PROSITE" id="PS50853">
    <property type="entry name" value="FN3"/>
    <property type="match status" value="1"/>
</dbReference>
<accession>A0A6J6KFI1</accession>
<dbReference type="AlphaFoldDB" id="A0A6J6KFI1"/>
<dbReference type="Gene3D" id="2.120.10.30">
    <property type="entry name" value="TolB, C-terminal domain"/>
    <property type="match status" value="1"/>
</dbReference>
<dbReference type="InterPro" id="IPR050964">
    <property type="entry name" value="Striated_Muscle_Regulatory"/>
</dbReference>
<dbReference type="CDD" id="cd00063">
    <property type="entry name" value="FN3"/>
    <property type="match status" value="1"/>
</dbReference>
<evidence type="ECO:0000313" key="3">
    <source>
        <dbReference type="EMBL" id="CAB4647886.1"/>
    </source>
</evidence>